<reference evidence="2 3" key="1">
    <citation type="journal article" date="2015" name="Genome Announc.">
        <title>Complete Genome Sequence of Biocontrol Strain Pseudomonas fluorescens LBUM223.</title>
        <authorList>
            <person name="Roquigny R."/>
            <person name="Arseneault T."/>
            <person name="Gadkar V.J."/>
            <person name="Novinscak A."/>
            <person name="Joly D.L."/>
            <person name="Filion M."/>
        </authorList>
    </citation>
    <scope>NUCLEOTIDE SEQUENCE [LARGE SCALE GENOMIC DNA]</scope>
    <source>
        <strain evidence="2 3">LBUM223</strain>
    </source>
</reference>
<evidence type="ECO:0000313" key="2">
    <source>
        <dbReference type="EMBL" id="AKA83505.1"/>
    </source>
</evidence>
<accession>A0AAU8TMA8</accession>
<evidence type="ECO:0000256" key="1">
    <source>
        <dbReference type="SAM" id="Coils"/>
    </source>
</evidence>
<proteinExistence type="predicted"/>
<protein>
    <submittedName>
        <fullName evidence="2">Uncharacterized protein</fullName>
    </submittedName>
</protein>
<feature type="coiled-coil region" evidence="1">
    <location>
        <begin position="931"/>
        <end position="998"/>
    </location>
</feature>
<dbReference type="Proteomes" id="UP000033099">
    <property type="component" value="Chromosome"/>
</dbReference>
<evidence type="ECO:0000313" key="3">
    <source>
        <dbReference type="Proteomes" id="UP000033099"/>
    </source>
</evidence>
<gene>
    <name evidence="2" type="ORF">VO64_2959</name>
</gene>
<name>A0AAU8TMA8_9PSED</name>
<keyword evidence="1" id="KW-0175">Coiled coil</keyword>
<dbReference type="KEGG" id="pfb:VO64_2959"/>
<organism evidence="2 3">
    <name type="scientific">Pseudomonas synxantha</name>
    <dbReference type="NCBI Taxonomy" id="47883"/>
    <lineage>
        <taxon>Bacteria</taxon>
        <taxon>Pseudomonadati</taxon>
        <taxon>Pseudomonadota</taxon>
        <taxon>Gammaproteobacteria</taxon>
        <taxon>Pseudomonadales</taxon>
        <taxon>Pseudomonadaceae</taxon>
        <taxon>Pseudomonas</taxon>
    </lineage>
</organism>
<dbReference type="RefSeq" id="WP_046070145.1">
    <property type="nucleotide sequence ID" value="NZ_CP011117.2"/>
</dbReference>
<sequence>MTTSSATAQAAKPEDLPLKLITQLCVGPSITEVAGQLLRESLAEKYPDLHINPDTTLLGTPVWELVDDKIISSPPQYRTLSTLLARQAVLKEPTLCIEGEHFLTPLPLTEPVVHLPVRIVEIANVINVLAPVVFEAFKEQLVDYWNTSGGNGPHWHELSNTLRNTWNVQQVDGWTDDDCALARRLYHAPDPANRSSGSKLQACLVDIDLVSDGKASHTPQVFIAVLLGQSEGQDVILCQSFDGYRKFTTQDQLGEYLTTLVYQPINYERLQWRLYEPVGNFFEQLAFSLITLQIDAFTTVSIDTSATSRTAPLSVLTGTTGQVTAKGPDLDWYRHVLPDWLAQASASDRAFYSRHLKDLAALHSQNEGKTYQDDIPPLTQYARDTLRALIIKEHPEAAHLALDTLTIQVQSQVVWGAFTVPGQVETSTFSLAELALQNLIALPLGNQSLRMQTRKALPQWLTIGYVKSLITTADIGRAYPALIRSKLIDDTTESTRRKALYTQHLRIQLPLLALQYKIRQEGGIDERGYRYVAAVMQAESADRYVDGQAIVIRHLAFVPKRRQSNGQDVVSNMYVIGPQHAEAGPCLLYRPLFEPVLLQFPSPANLLYAIAQSPTLRDSVVAWLPDTVRTDYTNYVFPGDLPSPWAVADFLVEPDKLWTYSGPMSLGQQALNGDLFTTLFDANAKALVTLADRQSVSNAENRWATFKQAGWLIFNAALPFMGRIANTGAWIWQILDQVQTFVEAHKQGEQQAQWSALTDVLLNLGMAMTLHVSTHARPGTSAAKVEPEIPGVSAETAISVEQLPTRTQEQPPADHDLPLNTQGALTRPTASSLATVLDSFKVEKPKGLANAISEEGAYQHLYLLEQHYYAPVGERWFEVKLFGDETVVIVDSKAPDRTGPPLIHNAQGKWFIDPRLRLAGGGRKSKQKKAADEARAKSEKLSASLNAFEKTKKAAQRDLQQAFQAMRDAPGSSTQAKRQAYLNKLDSHSLEYEEVRQQLMTLNVFTQVPDFQQKALGYVKAQLDLNEAGIRELQTRFTPQLKTVLDQIETPSTSTQASRITDAQLMTDLCDDMVKRLDYTHTRFTELRELARAGTQLIQTAKAKLPLYTSDHLRALQVTLARNLCLEPQSISTAPDAWSLIGKIVDKADIAVETLQDALKERSKARLDERIETLASLVEQFQLIDEQLQDFCEDFPEKTLNKPVENLRNMLSTFANRAKAALAPLHLEQTDARIRPTPPPTPPRPAKKFIHTRFNGMLIGEPRLTPVGLETDLVDIKSPLTHKLIATFHEKAPGVWVEHLSPSTTQPAPAAPTVEASVAHGQSLIDQLPTFQSRATAQIGKPSRTPIGIERMFHQHAQLLEQAAEAIEEALTQVNATESEQPAAAALRKKLNDAVQALYGQANEQVQTLIKQQPPTLTRVEWLISRHLISVKKPVKRRRLKSATKDYLDEYTLTDESTQTVLWYAHFHYSTSDAPLDRFLRARLKTPQEQAQGQAADDVQGLNAQQQVDFYRSTINLAQAKRVFFPPERN</sequence>
<dbReference type="EMBL" id="CP011117">
    <property type="protein sequence ID" value="AKA83505.1"/>
    <property type="molecule type" value="Genomic_DNA"/>
</dbReference>
<feature type="coiled-coil region" evidence="1">
    <location>
        <begin position="1349"/>
        <end position="1380"/>
    </location>
</feature>